<name>A0A183A1T7_9TREM</name>
<reference evidence="4" key="1">
    <citation type="submission" date="2016-06" db="UniProtKB">
        <authorList>
            <consortium name="WormBaseParasite"/>
        </authorList>
    </citation>
    <scope>IDENTIFICATION</scope>
</reference>
<evidence type="ECO:0000313" key="2">
    <source>
        <dbReference type="EMBL" id="VDP30951.1"/>
    </source>
</evidence>
<evidence type="ECO:0000256" key="1">
    <source>
        <dbReference type="SAM" id="MobiDB-lite"/>
    </source>
</evidence>
<dbReference type="AlphaFoldDB" id="A0A183A1T7"/>
<sequence>MAENTNRKRTTTAPEPSGTDNRDRKAHLNQTQLINRLEQRIASLETEVSELKCAKELTTGQNRSVLIMNHEEPVIRDAKVRVDIDG</sequence>
<keyword evidence="3" id="KW-1185">Reference proteome</keyword>
<gene>
    <name evidence="2" type="ORF">ECPE_LOCUS922</name>
</gene>
<dbReference type="WBParaSite" id="ECPE_0000092201-mRNA-1">
    <property type="protein sequence ID" value="ECPE_0000092201-mRNA-1"/>
    <property type="gene ID" value="ECPE_0000092201"/>
</dbReference>
<organism evidence="4">
    <name type="scientific">Echinostoma caproni</name>
    <dbReference type="NCBI Taxonomy" id="27848"/>
    <lineage>
        <taxon>Eukaryota</taxon>
        <taxon>Metazoa</taxon>
        <taxon>Spiralia</taxon>
        <taxon>Lophotrochozoa</taxon>
        <taxon>Platyhelminthes</taxon>
        <taxon>Trematoda</taxon>
        <taxon>Digenea</taxon>
        <taxon>Plagiorchiida</taxon>
        <taxon>Echinostomata</taxon>
        <taxon>Echinostomatoidea</taxon>
        <taxon>Echinostomatidae</taxon>
        <taxon>Echinostoma</taxon>
    </lineage>
</organism>
<evidence type="ECO:0000313" key="3">
    <source>
        <dbReference type="Proteomes" id="UP000272942"/>
    </source>
</evidence>
<feature type="region of interest" description="Disordered" evidence="1">
    <location>
        <begin position="1"/>
        <end position="28"/>
    </location>
</feature>
<proteinExistence type="predicted"/>
<evidence type="ECO:0000313" key="4">
    <source>
        <dbReference type="WBParaSite" id="ECPE_0000092201-mRNA-1"/>
    </source>
</evidence>
<dbReference type="Proteomes" id="UP000272942">
    <property type="component" value="Unassembled WGS sequence"/>
</dbReference>
<dbReference type="EMBL" id="UZAN01004124">
    <property type="protein sequence ID" value="VDP30951.1"/>
    <property type="molecule type" value="Genomic_DNA"/>
</dbReference>
<accession>A0A183A1T7</accession>
<reference evidence="2 3" key="2">
    <citation type="submission" date="2018-11" db="EMBL/GenBank/DDBJ databases">
        <authorList>
            <consortium name="Pathogen Informatics"/>
        </authorList>
    </citation>
    <scope>NUCLEOTIDE SEQUENCE [LARGE SCALE GENOMIC DNA]</scope>
    <source>
        <strain evidence="2 3">Egypt</strain>
    </source>
</reference>
<protein>
    <submittedName>
        <fullName evidence="4">Spore coat protein</fullName>
    </submittedName>
</protein>